<comment type="caution">
    <text evidence="3">The sequence shown here is derived from an EMBL/GenBank/DDBJ whole genome shotgun (WGS) entry which is preliminary data.</text>
</comment>
<protein>
    <submittedName>
        <fullName evidence="3">Uncharacterized protein</fullName>
    </submittedName>
</protein>
<feature type="compositionally biased region" description="Polar residues" evidence="1">
    <location>
        <begin position="39"/>
        <end position="53"/>
    </location>
</feature>
<proteinExistence type="predicted"/>
<evidence type="ECO:0000313" key="3">
    <source>
        <dbReference type="EMBL" id="GAA1216397.1"/>
    </source>
</evidence>
<evidence type="ECO:0000313" key="4">
    <source>
        <dbReference type="Proteomes" id="UP001500037"/>
    </source>
</evidence>
<dbReference type="EMBL" id="BAAALF010000002">
    <property type="protein sequence ID" value="GAA1216397.1"/>
    <property type="molecule type" value="Genomic_DNA"/>
</dbReference>
<sequence length="79" mass="7837">MDGGGHGGGDFGGHHGGGSGGHHHGGDHQGGDNLGWIDTSDSGRQPSGRSSAQGLAGRQGWLVAAGLVVVLYALALWVR</sequence>
<accession>A0ABN1VLU6</accession>
<feature type="region of interest" description="Disordered" evidence="1">
    <location>
        <begin position="1"/>
        <end position="55"/>
    </location>
</feature>
<gene>
    <name evidence="3" type="ORF">GCM10009665_02830</name>
</gene>
<keyword evidence="4" id="KW-1185">Reference proteome</keyword>
<organism evidence="3 4">
    <name type="scientific">Kitasatospora nipponensis</name>
    <dbReference type="NCBI Taxonomy" id="258049"/>
    <lineage>
        <taxon>Bacteria</taxon>
        <taxon>Bacillati</taxon>
        <taxon>Actinomycetota</taxon>
        <taxon>Actinomycetes</taxon>
        <taxon>Kitasatosporales</taxon>
        <taxon>Streptomycetaceae</taxon>
        <taxon>Kitasatospora</taxon>
    </lineage>
</organism>
<keyword evidence="2" id="KW-0812">Transmembrane</keyword>
<evidence type="ECO:0000256" key="1">
    <source>
        <dbReference type="SAM" id="MobiDB-lite"/>
    </source>
</evidence>
<name>A0ABN1VLU6_9ACTN</name>
<reference evidence="3 4" key="1">
    <citation type="journal article" date="2019" name="Int. J. Syst. Evol. Microbiol.">
        <title>The Global Catalogue of Microorganisms (GCM) 10K type strain sequencing project: providing services to taxonomists for standard genome sequencing and annotation.</title>
        <authorList>
            <consortium name="The Broad Institute Genomics Platform"/>
            <consortium name="The Broad Institute Genome Sequencing Center for Infectious Disease"/>
            <person name="Wu L."/>
            <person name="Ma J."/>
        </authorList>
    </citation>
    <scope>NUCLEOTIDE SEQUENCE [LARGE SCALE GENOMIC DNA]</scope>
    <source>
        <strain evidence="3 4">JCM 13004</strain>
    </source>
</reference>
<keyword evidence="2" id="KW-0472">Membrane</keyword>
<keyword evidence="2" id="KW-1133">Transmembrane helix</keyword>
<dbReference type="Proteomes" id="UP001500037">
    <property type="component" value="Unassembled WGS sequence"/>
</dbReference>
<evidence type="ECO:0000256" key="2">
    <source>
        <dbReference type="SAM" id="Phobius"/>
    </source>
</evidence>
<feature type="transmembrane region" description="Helical" evidence="2">
    <location>
        <begin position="60"/>
        <end position="78"/>
    </location>
</feature>
<dbReference type="RefSeq" id="WP_344437997.1">
    <property type="nucleotide sequence ID" value="NZ_BAAALF010000002.1"/>
</dbReference>
<feature type="compositionally biased region" description="Gly residues" evidence="1">
    <location>
        <begin position="1"/>
        <end position="20"/>
    </location>
</feature>